<dbReference type="SUPFAM" id="SSF53163">
    <property type="entry name" value="HybD-like"/>
    <property type="match status" value="1"/>
</dbReference>
<accession>A0A1X1Y134</accession>
<dbReference type="EMBL" id="AP022581">
    <property type="protein sequence ID" value="BBX97064.1"/>
    <property type="molecule type" value="Genomic_DNA"/>
</dbReference>
<dbReference type="InterPro" id="IPR023430">
    <property type="entry name" value="Pept_HybD-like_dom_sf"/>
</dbReference>
<protein>
    <submittedName>
        <fullName evidence="5">Peptidase M52</fullName>
    </submittedName>
</protein>
<evidence type="ECO:0000313" key="6">
    <source>
        <dbReference type="Proteomes" id="UP000466396"/>
    </source>
</evidence>
<dbReference type="KEGG" id="mlj:MLAC_23580"/>
<name>A0A1X1Y134_9MYCO</name>
<proteinExistence type="inferred from homology"/>
<dbReference type="Pfam" id="PF01750">
    <property type="entry name" value="HycI"/>
    <property type="match status" value="1"/>
</dbReference>
<dbReference type="Proteomes" id="UP000466396">
    <property type="component" value="Chromosome"/>
</dbReference>
<dbReference type="OrthoDB" id="164170at2"/>
<dbReference type="NCBIfam" id="TIGR00072">
    <property type="entry name" value="hydrog_prot"/>
    <property type="match status" value="1"/>
</dbReference>
<evidence type="ECO:0000256" key="4">
    <source>
        <dbReference type="ARBA" id="ARBA00022801"/>
    </source>
</evidence>
<dbReference type="CDD" id="cd00518">
    <property type="entry name" value="H2MP"/>
    <property type="match status" value="1"/>
</dbReference>
<dbReference type="STRING" id="169765.AWC15_02840"/>
<organism evidence="5 6">
    <name type="scientific">Mycobacterium lacus</name>
    <dbReference type="NCBI Taxonomy" id="169765"/>
    <lineage>
        <taxon>Bacteria</taxon>
        <taxon>Bacillati</taxon>
        <taxon>Actinomycetota</taxon>
        <taxon>Actinomycetes</taxon>
        <taxon>Mycobacteriales</taxon>
        <taxon>Mycobacteriaceae</taxon>
        <taxon>Mycobacterium</taxon>
    </lineage>
</organism>
<dbReference type="GO" id="GO:0016485">
    <property type="term" value="P:protein processing"/>
    <property type="evidence" value="ECO:0007669"/>
    <property type="project" value="TreeGrafter"/>
</dbReference>
<evidence type="ECO:0000256" key="2">
    <source>
        <dbReference type="ARBA" id="ARBA00022670"/>
    </source>
</evidence>
<dbReference type="AlphaFoldDB" id="A0A1X1Y134"/>
<evidence type="ECO:0000256" key="1">
    <source>
        <dbReference type="ARBA" id="ARBA00006814"/>
    </source>
</evidence>
<comment type="similarity">
    <text evidence="1">Belongs to the peptidase A31 family.</text>
</comment>
<sequence>MKTVVIGLGNSYRRDDGVGVAAAEALNTLGLPDVRVVTDIAEPTSLLEAWSGAGLAVVIDAVVATPSTPGRVRRSDPSQVVARDGLSSHGVDIARAHALGQALGLVPDELVVFTIEVADTGNGIGMTPQVAGAVPEVVRLVVEEINRHHRATNS</sequence>
<keyword evidence="4" id="KW-0378">Hydrolase</keyword>
<keyword evidence="3" id="KW-0064">Aspartyl protease</keyword>
<dbReference type="Gene3D" id="3.40.50.1450">
    <property type="entry name" value="HybD-like"/>
    <property type="match status" value="1"/>
</dbReference>
<gene>
    <name evidence="5" type="ORF">MLAC_23580</name>
</gene>
<dbReference type="GO" id="GO:0008047">
    <property type="term" value="F:enzyme activator activity"/>
    <property type="evidence" value="ECO:0007669"/>
    <property type="project" value="InterPro"/>
</dbReference>
<reference evidence="5 6" key="1">
    <citation type="journal article" date="2019" name="Emerg. Microbes Infect.">
        <title>Comprehensive subspecies identification of 175 nontuberculous mycobacteria species based on 7547 genomic profiles.</title>
        <authorList>
            <person name="Matsumoto Y."/>
            <person name="Kinjo T."/>
            <person name="Motooka D."/>
            <person name="Nabeya D."/>
            <person name="Jung N."/>
            <person name="Uechi K."/>
            <person name="Horii T."/>
            <person name="Iida T."/>
            <person name="Fujita J."/>
            <person name="Nakamura S."/>
        </authorList>
    </citation>
    <scope>NUCLEOTIDE SEQUENCE [LARGE SCALE GENOMIC DNA]</scope>
    <source>
        <strain evidence="5 6">JCM 15657</strain>
    </source>
</reference>
<dbReference type="InterPro" id="IPR000671">
    <property type="entry name" value="Peptidase_A31"/>
</dbReference>
<dbReference type="RefSeq" id="WP_085161476.1">
    <property type="nucleotide sequence ID" value="NZ_AP022581.1"/>
</dbReference>
<keyword evidence="6" id="KW-1185">Reference proteome</keyword>
<dbReference type="PANTHER" id="PTHR30302:SF1">
    <property type="entry name" value="HYDROGENASE 2 MATURATION PROTEASE"/>
    <property type="match status" value="1"/>
</dbReference>
<dbReference type="GO" id="GO:0004190">
    <property type="term" value="F:aspartic-type endopeptidase activity"/>
    <property type="evidence" value="ECO:0007669"/>
    <property type="project" value="UniProtKB-KW"/>
</dbReference>
<evidence type="ECO:0000313" key="5">
    <source>
        <dbReference type="EMBL" id="BBX97064.1"/>
    </source>
</evidence>
<dbReference type="PANTHER" id="PTHR30302">
    <property type="entry name" value="HYDROGENASE 1 MATURATION PROTEASE"/>
    <property type="match status" value="1"/>
</dbReference>
<keyword evidence="2" id="KW-0645">Protease</keyword>
<evidence type="ECO:0000256" key="3">
    <source>
        <dbReference type="ARBA" id="ARBA00022750"/>
    </source>
</evidence>